<gene>
    <name evidence="3" type="ORF">GGR37_003956</name>
</gene>
<keyword evidence="1" id="KW-1133">Transmembrane helix</keyword>
<dbReference type="InterPro" id="IPR012495">
    <property type="entry name" value="TadE-like_dom"/>
</dbReference>
<feature type="transmembrane region" description="Helical" evidence="1">
    <location>
        <begin position="21"/>
        <end position="46"/>
    </location>
</feature>
<proteinExistence type="predicted"/>
<accession>A0A7W7AF24</accession>
<evidence type="ECO:0000313" key="4">
    <source>
        <dbReference type="Proteomes" id="UP000538566"/>
    </source>
</evidence>
<dbReference type="AlphaFoldDB" id="A0A7W7AF24"/>
<evidence type="ECO:0000256" key="1">
    <source>
        <dbReference type="SAM" id="Phobius"/>
    </source>
</evidence>
<dbReference type="Proteomes" id="UP000538566">
    <property type="component" value="Unassembled WGS sequence"/>
</dbReference>
<evidence type="ECO:0000313" key="3">
    <source>
        <dbReference type="EMBL" id="MBB4615656.1"/>
    </source>
</evidence>
<comment type="caution">
    <text evidence="3">The sequence shown here is derived from an EMBL/GenBank/DDBJ whole genome shotgun (WGS) entry which is preliminary data.</text>
</comment>
<feature type="domain" description="TadE-like" evidence="2">
    <location>
        <begin position="18"/>
        <end position="60"/>
    </location>
</feature>
<keyword evidence="1" id="KW-0472">Membrane</keyword>
<protein>
    <submittedName>
        <fullName evidence="3">Flp pilus assembly protein TadG</fullName>
    </submittedName>
</protein>
<sequence length="178" mass="18843">MMRRLTRLLRSLAADNRGAAAMETVLIAPIAIFVLCMAIESGHFLYSEHQVLKGVRDAARYASRLPLSTWNCSAVAAEQNLSTANAAWSGIANVAVYGSVTAGSNARLWSWSAASGAGEVEIKYQCVAQTTGIYSETGVAPLITVIGKPNYPSLLKSMGGFDSDLTLFARQQAVGIGV</sequence>
<organism evidence="3 4">
    <name type="scientific">Novosphingobium taihuense</name>
    <dbReference type="NCBI Taxonomy" id="260085"/>
    <lineage>
        <taxon>Bacteria</taxon>
        <taxon>Pseudomonadati</taxon>
        <taxon>Pseudomonadota</taxon>
        <taxon>Alphaproteobacteria</taxon>
        <taxon>Sphingomonadales</taxon>
        <taxon>Sphingomonadaceae</taxon>
        <taxon>Novosphingobium</taxon>
    </lineage>
</organism>
<reference evidence="3 4" key="1">
    <citation type="submission" date="2020-08" db="EMBL/GenBank/DDBJ databases">
        <title>Genomic Encyclopedia of Type Strains, Phase IV (KMG-IV): sequencing the most valuable type-strain genomes for metagenomic binning, comparative biology and taxonomic classification.</title>
        <authorList>
            <person name="Goeker M."/>
        </authorList>
    </citation>
    <scope>NUCLEOTIDE SEQUENCE [LARGE SCALE GENOMIC DNA]</scope>
    <source>
        <strain evidence="3 4">DSM 17507</strain>
    </source>
</reference>
<evidence type="ECO:0000259" key="2">
    <source>
        <dbReference type="Pfam" id="PF07811"/>
    </source>
</evidence>
<dbReference type="Pfam" id="PF07811">
    <property type="entry name" value="TadE"/>
    <property type="match status" value="1"/>
</dbReference>
<dbReference type="EMBL" id="JACHOA010000010">
    <property type="protein sequence ID" value="MBB4615656.1"/>
    <property type="molecule type" value="Genomic_DNA"/>
</dbReference>
<name>A0A7W7AF24_9SPHN</name>
<keyword evidence="1" id="KW-0812">Transmembrane</keyword>
<keyword evidence="4" id="KW-1185">Reference proteome</keyword>